<comment type="caution">
    <text evidence="1">The sequence shown here is derived from an EMBL/GenBank/DDBJ whole genome shotgun (WGS) entry which is preliminary data.</text>
</comment>
<protein>
    <submittedName>
        <fullName evidence="1">Uncharacterized protein</fullName>
    </submittedName>
</protein>
<accession>X1GTD7</accession>
<evidence type="ECO:0000313" key="1">
    <source>
        <dbReference type="EMBL" id="GAH61161.1"/>
    </source>
</evidence>
<proteinExistence type="predicted"/>
<dbReference type="EMBL" id="BARU01018915">
    <property type="protein sequence ID" value="GAH61161.1"/>
    <property type="molecule type" value="Genomic_DNA"/>
</dbReference>
<organism evidence="1">
    <name type="scientific">marine sediment metagenome</name>
    <dbReference type="NCBI Taxonomy" id="412755"/>
    <lineage>
        <taxon>unclassified sequences</taxon>
        <taxon>metagenomes</taxon>
        <taxon>ecological metagenomes</taxon>
    </lineage>
</organism>
<name>X1GTD7_9ZZZZ</name>
<gene>
    <name evidence="1" type="ORF">S03H2_31209</name>
</gene>
<dbReference type="Gene3D" id="3.40.630.10">
    <property type="entry name" value="Zn peptidases"/>
    <property type="match status" value="1"/>
</dbReference>
<dbReference type="AlphaFoldDB" id="X1GTD7"/>
<sequence>LGSLDIAGPSMSDKERTYLVKGATGVPVRTLVNLALSLAK</sequence>
<feature type="non-terminal residue" evidence="1">
    <location>
        <position position="1"/>
    </location>
</feature>
<reference evidence="1" key="1">
    <citation type="journal article" date="2014" name="Front. Microbiol.">
        <title>High frequency of phylogenetically diverse reductive dehalogenase-homologous genes in deep subseafloor sedimentary metagenomes.</title>
        <authorList>
            <person name="Kawai M."/>
            <person name="Futagami T."/>
            <person name="Toyoda A."/>
            <person name="Takaki Y."/>
            <person name="Nishi S."/>
            <person name="Hori S."/>
            <person name="Arai W."/>
            <person name="Tsubouchi T."/>
            <person name="Morono Y."/>
            <person name="Uchiyama I."/>
            <person name="Ito T."/>
            <person name="Fujiyama A."/>
            <person name="Inagaki F."/>
            <person name="Takami H."/>
        </authorList>
    </citation>
    <scope>NUCLEOTIDE SEQUENCE</scope>
    <source>
        <strain evidence="1">Expedition CK06-06</strain>
    </source>
</reference>